<keyword evidence="1" id="KW-0812">Transmembrane</keyword>
<organism evidence="3 4">
    <name type="scientific">Marinobacterium lacunae</name>
    <dbReference type="NCBI Taxonomy" id="1232683"/>
    <lineage>
        <taxon>Bacteria</taxon>
        <taxon>Pseudomonadati</taxon>
        <taxon>Pseudomonadota</taxon>
        <taxon>Gammaproteobacteria</taxon>
        <taxon>Oceanospirillales</taxon>
        <taxon>Oceanospirillaceae</taxon>
        <taxon>Marinobacterium</taxon>
    </lineage>
</organism>
<dbReference type="SUPFAM" id="SSF48317">
    <property type="entry name" value="Acid phosphatase/Vanadium-dependent haloperoxidase"/>
    <property type="match status" value="1"/>
</dbReference>
<dbReference type="AlphaFoldDB" id="A0A081FUU8"/>
<protein>
    <submittedName>
        <fullName evidence="3">Phosphoesterase, PA-phosphatase related</fullName>
    </submittedName>
</protein>
<keyword evidence="1" id="KW-0472">Membrane</keyword>
<dbReference type="EMBL" id="JMQN01000053">
    <property type="protein sequence ID" value="KEA62303.1"/>
    <property type="molecule type" value="Genomic_DNA"/>
</dbReference>
<evidence type="ECO:0000259" key="2">
    <source>
        <dbReference type="Pfam" id="PF01569"/>
    </source>
</evidence>
<keyword evidence="4" id="KW-1185">Reference proteome</keyword>
<feature type="domain" description="Phosphatidic acid phosphatase type 2/haloperoxidase" evidence="2">
    <location>
        <begin position="87"/>
        <end position="211"/>
    </location>
</feature>
<evidence type="ECO:0000313" key="4">
    <source>
        <dbReference type="Proteomes" id="UP000028252"/>
    </source>
</evidence>
<feature type="transmembrane region" description="Helical" evidence="1">
    <location>
        <begin position="87"/>
        <end position="106"/>
    </location>
</feature>
<proteinExistence type="predicted"/>
<dbReference type="Pfam" id="PF01569">
    <property type="entry name" value="PAP2"/>
    <property type="match status" value="1"/>
</dbReference>
<dbReference type="Proteomes" id="UP000028252">
    <property type="component" value="Unassembled WGS sequence"/>
</dbReference>
<evidence type="ECO:0000256" key="1">
    <source>
        <dbReference type="SAM" id="Phobius"/>
    </source>
</evidence>
<dbReference type="Gene3D" id="1.20.144.10">
    <property type="entry name" value="Phosphatidic acid phosphatase type 2/haloperoxidase"/>
    <property type="match status" value="1"/>
</dbReference>
<dbReference type="eggNOG" id="COG3907">
    <property type="taxonomic scope" value="Bacteria"/>
</dbReference>
<dbReference type="CDD" id="cd03396">
    <property type="entry name" value="PAP2_like_6"/>
    <property type="match status" value="1"/>
</dbReference>
<gene>
    <name evidence="3" type="ORF">ADIMK_3593</name>
</gene>
<accession>A0A081FUU8</accession>
<dbReference type="OrthoDB" id="9813524at2"/>
<keyword evidence="1" id="KW-1133">Transmembrane helix</keyword>
<feature type="transmembrane region" description="Helical" evidence="1">
    <location>
        <begin position="47"/>
        <end position="67"/>
    </location>
</feature>
<sequence length="229" mass="25950">MRMLKRRDIRLFILCVLIFTLWPSIDLWTSRLFYTPEEGFIYEDLPIFQLVYALFAKLHFVLLPLLIYQAVRLNRHRNSSPFQRRAALFLLLSLLLGPGILANVIIKDNSIGRARPSQIVEFGGQHDFAAAFEYSGACEKNCSFVSGHAAMGFWLISFAWVCASGRLFVAACTVGALVGLTRIVQGGHFLSDVVFAFWLIYFTNLLLGHWMMLRSPYATPKNALAGHWA</sequence>
<reference evidence="3 4" key="1">
    <citation type="submission" date="2014-04" db="EMBL/GenBank/DDBJ databases">
        <title>Marinobacterium kochiensis sp. nov., isolated from sediment sample collected from Kochi backwaters in Kerala, India.</title>
        <authorList>
            <person name="Singh A."/>
            <person name="Pinnaka A.K."/>
        </authorList>
    </citation>
    <scope>NUCLEOTIDE SEQUENCE [LARGE SCALE GENOMIC DNA]</scope>
    <source>
        <strain evidence="3 4">AK27</strain>
    </source>
</reference>
<feature type="transmembrane region" description="Helical" evidence="1">
    <location>
        <begin position="153"/>
        <end position="181"/>
    </location>
</feature>
<dbReference type="PATRIC" id="fig|1232683.4.peg.3534"/>
<feature type="transmembrane region" description="Helical" evidence="1">
    <location>
        <begin position="193"/>
        <end position="212"/>
    </location>
</feature>
<dbReference type="InterPro" id="IPR036938">
    <property type="entry name" value="PAP2/HPO_sf"/>
</dbReference>
<evidence type="ECO:0000313" key="3">
    <source>
        <dbReference type="EMBL" id="KEA62303.1"/>
    </source>
</evidence>
<name>A0A081FUU8_9GAMM</name>
<dbReference type="STRING" id="1232683.ADIMK_3593"/>
<comment type="caution">
    <text evidence="3">The sequence shown here is derived from an EMBL/GenBank/DDBJ whole genome shotgun (WGS) entry which is preliminary data.</text>
</comment>
<dbReference type="RefSeq" id="WP_036191050.1">
    <property type="nucleotide sequence ID" value="NZ_JMQN01000053.1"/>
</dbReference>
<dbReference type="InterPro" id="IPR000326">
    <property type="entry name" value="PAP2/HPO"/>
</dbReference>